<name>X1RVU7_9ZZZZ</name>
<comment type="caution">
    <text evidence="1">The sequence shown here is derived from an EMBL/GenBank/DDBJ whole genome shotgun (WGS) entry which is preliminary data.</text>
</comment>
<protein>
    <submittedName>
        <fullName evidence="1">Uncharacterized protein</fullName>
    </submittedName>
</protein>
<proteinExistence type="predicted"/>
<dbReference type="AlphaFoldDB" id="X1RVU7"/>
<sequence length="46" mass="5306">MLVSSNIIRLVLQNLSVEGKELKKNDEEDECLNTEQRRLLRGNSGY</sequence>
<evidence type="ECO:0000313" key="1">
    <source>
        <dbReference type="EMBL" id="GAI84803.1"/>
    </source>
</evidence>
<organism evidence="1">
    <name type="scientific">marine sediment metagenome</name>
    <dbReference type="NCBI Taxonomy" id="412755"/>
    <lineage>
        <taxon>unclassified sequences</taxon>
        <taxon>metagenomes</taxon>
        <taxon>ecological metagenomes</taxon>
    </lineage>
</organism>
<accession>X1RVU7</accession>
<gene>
    <name evidence="1" type="ORF">S12H4_23522</name>
</gene>
<reference evidence="1" key="1">
    <citation type="journal article" date="2014" name="Front. Microbiol.">
        <title>High frequency of phylogenetically diverse reductive dehalogenase-homologous genes in deep subseafloor sedimentary metagenomes.</title>
        <authorList>
            <person name="Kawai M."/>
            <person name="Futagami T."/>
            <person name="Toyoda A."/>
            <person name="Takaki Y."/>
            <person name="Nishi S."/>
            <person name="Hori S."/>
            <person name="Arai W."/>
            <person name="Tsubouchi T."/>
            <person name="Morono Y."/>
            <person name="Uchiyama I."/>
            <person name="Ito T."/>
            <person name="Fujiyama A."/>
            <person name="Inagaki F."/>
            <person name="Takami H."/>
        </authorList>
    </citation>
    <scope>NUCLEOTIDE SEQUENCE</scope>
    <source>
        <strain evidence="1">Expedition CK06-06</strain>
    </source>
</reference>
<dbReference type="EMBL" id="BARW01012515">
    <property type="protein sequence ID" value="GAI84803.1"/>
    <property type="molecule type" value="Genomic_DNA"/>
</dbReference>